<keyword evidence="3" id="KW-1185">Reference proteome</keyword>
<dbReference type="AlphaFoldDB" id="A0AAV6KB07"/>
<evidence type="ECO:0000313" key="3">
    <source>
        <dbReference type="Proteomes" id="UP000823749"/>
    </source>
</evidence>
<gene>
    <name evidence="2" type="ORF">RHGRI_014803</name>
</gene>
<accession>A0AAV6KB07</accession>
<reference evidence="2" key="1">
    <citation type="submission" date="2020-08" db="EMBL/GenBank/DDBJ databases">
        <title>Plant Genome Project.</title>
        <authorList>
            <person name="Zhang R.-G."/>
        </authorList>
    </citation>
    <scope>NUCLEOTIDE SEQUENCE</scope>
    <source>
        <strain evidence="2">WSP0</strain>
        <tissue evidence="2">Leaf</tissue>
    </source>
</reference>
<organism evidence="2 3">
    <name type="scientific">Rhododendron griersonianum</name>
    <dbReference type="NCBI Taxonomy" id="479676"/>
    <lineage>
        <taxon>Eukaryota</taxon>
        <taxon>Viridiplantae</taxon>
        <taxon>Streptophyta</taxon>
        <taxon>Embryophyta</taxon>
        <taxon>Tracheophyta</taxon>
        <taxon>Spermatophyta</taxon>
        <taxon>Magnoliopsida</taxon>
        <taxon>eudicotyledons</taxon>
        <taxon>Gunneridae</taxon>
        <taxon>Pentapetalae</taxon>
        <taxon>asterids</taxon>
        <taxon>Ericales</taxon>
        <taxon>Ericaceae</taxon>
        <taxon>Ericoideae</taxon>
        <taxon>Rhodoreae</taxon>
        <taxon>Rhododendron</taxon>
    </lineage>
</organism>
<evidence type="ECO:0000313" key="2">
    <source>
        <dbReference type="EMBL" id="KAG5549611.1"/>
    </source>
</evidence>
<sequence>MFIKKTNHPGYLQENKRLTAKLETKPNLKRKALGYFRPACQQLQPQRASKGSGPGYNKPRYKQSNTQQRRRGRCKPSPSICTRVRSNRERRSAGRARGERGRH</sequence>
<feature type="region of interest" description="Disordered" evidence="1">
    <location>
        <begin position="38"/>
        <end position="103"/>
    </location>
</feature>
<dbReference type="Proteomes" id="UP000823749">
    <property type="component" value="Chromosome 5"/>
</dbReference>
<feature type="compositionally biased region" description="Basic and acidic residues" evidence="1">
    <location>
        <begin position="86"/>
        <end position="103"/>
    </location>
</feature>
<feature type="region of interest" description="Disordered" evidence="1">
    <location>
        <begin position="1"/>
        <end position="25"/>
    </location>
</feature>
<protein>
    <submittedName>
        <fullName evidence="2">Uncharacterized protein</fullName>
    </submittedName>
</protein>
<dbReference type="EMBL" id="JACTNZ010000005">
    <property type="protein sequence ID" value="KAG5549611.1"/>
    <property type="molecule type" value="Genomic_DNA"/>
</dbReference>
<name>A0AAV6KB07_9ERIC</name>
<proteinExistence type="predicted"/>
<feature type="compositionally biased region" description="Basic and acidic residues" evidence="1">
    <location>
        <begin position="14"/>
        <end position="25"/>
    </location>
</feature>
<evidence type="ECO:0000256" key="1">
    <source>
        <dbReference type="SAM" id="MobiDB-lite"/>
    </source>
</evidence>
<comment type="caution">
    <text evidence="2">The sequence shown here is derived from an EMBL/GenBank/DDBJ whole genome shotgun (WGS) entry which is preliminary data.</text>
</comment>